<proteinExistence type="predicted"/>
<dbReference type="AlphaFoldDB" id="A0A7C1SNN4"/>
<dbReference type="EMBL" id="DRHL01000016">
    <property type="protein sequence ID" value="HEB13412.1"/>
    <property type="molecule type" value="Genomic_DNA"/>
</dbReference>
<accession>A0A7C1SNN4</accession>
<sequence length="83" mass="9709">MEYKPSEKWKEDAKHMIKRLPAVQRYIKTLLKGFLMEKAISIEKSASIKEGNNNKKKILFDPTGYNQAVQEQNRKIKDMIKGL</sequence>
<comment type="caution">
    <text evidence="1">The sequence shown here is derived from an EMBL/GenBank/DDBJ whole genome shotgun (WGS) entry which is preliminary data.</text>
</comment>
<protein>
    <submittedName>
        <fullName evidence="1">Uncharacterized protein</fullName>
    </submittedName>
</protein>
<reference evidence="1" key="1">
    <citation type="journal article" date="2020" name="mSystems">
        <title>Genome- and Community-Level Interaction Insights into Carbon Utilization and Element Cycling Functions of Hydrothermarchaeota in Hydrothermal Sediment.</title>
        <authorList>
            <person name="Zhou Z."/>
            <person name="Liu Y."/>
            <person name="Xu W."/>
            <person name="Pan J."/>
            <person name="Luo Z.H."/>
            <person name="Li M."/>
        </authorList>
    </citation>
    <scope>NUCLEOTIDE SEQUENCE [LARGE SCALE GENOMIC DNA]</scope>
    <source>
        <strain evidence="1">HyVt-369</strain>
    </source>
</reference>
<organism evidence="1">
    <name type="scientific">candidate division CPR3 bacterium</name>
    <dbReference type="NCBI Taxonomy" id="2268181"/>
    <lineage>
        <taxon>Bacteria</taxon>
        <taxon>Bacteria division CPR3</taxon>
    </lineage>
</organism>
<dbReference type="Proteomes" id="UP000885695">
    <property type="component" value="Unassembled WGS sequence"/>
</dbReference>
<gene>
    <name evidence="1" type="ORF">ENI13_00345</name>
</gene>
<name>A0A7C1SNN4_UNCC3</name>
<evidence type="ECO:0000313" key="1">
    <source>
        <dbReference type="EMBL" id="HEB13412.1"/>
    </source>
</evidence>